<evidence type="ECO:0000256" key="3">
    <source>
        <dbReference type="ARBA" id="ARBA00023002"/>
    </source>
</evidence>
<dbReference type="PANTHER" id="PTHR38011:SF7">
    <property type="entry name" value="2,5-DIAMINO-6-RIBOSYLAMINO-4(3H)-PYRIMIDINONE 5'-PHOSPHATE REDUCTASE"/>
    <property type="match status" value="1"/>
</dbReference>
<keyword evidence="3" id="KW-0560">Oxidoreductase</keyword>
<dbReference type="AlphaFoldDB" id="A0A388SIP3"/>
<keyword evidence="6" id="KW-1185">Reference proteome</keyword>
<evidence type="ECO:0000313" key="6">
    <source>
        <dbReference type="Proteomes" id="UP000266091"/>
    </source>
</evidence>
<organism evidence="5 6">
    <name type="scientific">Mesosutterella multiformis</name>
    <dbReference type="NCBI Taxonomy" id="2259133"/>
    <lineage>
        <taxon>Bacteria</taxon>
        <taxon>Pseudomonadati</taxon>
        <taxon>Pseudomonadota</taxon>
        <taxon>Betaproteobacteria</taxon>
        <taxon>Burkholderiales</taxon>
        <taxon>Sutterellaceae</taxon>
        <taxon>Mesosutterella</taxon>
    </lineage>
</organism>
<name>A0A388SIP3_9BURK</name>
<protein>
    <submittedName>
        <fullName evidence="5">5-amino-6-(5-phosphoribosylamino)uracil reductase</fullName>
    </submittedName>
</protein>
<evidence type="ECO:0000256" key="2">
    <source>
        <dbReference type="ARBA" id="ARBA00022857"/>
    </source>
</evidence>
<evidence type="ECO:0000256" key="1">
    <source>
        <dbReference type="ARBA" id="ARBA00005104"/>
    </source>
</evidence>
<proteinExistence type="predicted"/>
<keyword evidence="2" id="KW-0521">NADP</keyword>
<dbReference type="Proteomes" id="UP000266091">
    <property type="component" value="Unassembled WGS sequence"/>
</dbReference>
<dbReference type="GO" id="GO:0009231">
    <property type="term" value="P:riboflavin biosynthetic process"/>
    <property type="evidence" value="ECO:0007669"/>
    <property type="project" value="InterPro"/>
</dbReference>
<dbReference type="PANTHER" id="PTHR38011">
    <property type="entry name" value="DIHYDROFOLATE REDUCTASE FAMILY PROTEIN (AFU_ORTHOLOGUE AFUA_8G06820)"/>
    <property type="match status" value="1"/>
</dbReference>
<feature type="domain" description="Bacterial bifunctional deaminase-reductase C-terminal" evidence="4">
    <location>
        <begin position="3"/>
        <end position="211"/>
    </location>
</feature>
<comment type="pathway">
    <text evidence="1">Cofactor biosynthesis; riboflavin biosynthesis.</text>
</comment>
<evidence type="ECO:0000259" key="4">
    <source>
        <dbReference type="Pfam" id="PF01872"/>
    </source>
</evidence>
<evidence type="ECO:0000313" key="5">
    <source>
        <dbReference type="EMBL" id="GBO94584.1"/>
    </source>
</evidence>
<dbReference type="SUPFAM" id="SSF53597">
    <property type="entry name" value="Dihydrofolate reductase-like"/>
    <property type="match status" value="1"/>
</dbReference>
<reference evidence="5 6" key="1">
    <citation type="journal article" date="2018" name="Int. J. Syst. Evol. Microbiol.">
        <title>Mesosutterella multiformis gen. nov., sp. nov., a member of the family Sutterellaceae and Sutterella megalosphaeroides sp. nov., isolated from human faeces.</title>
        <authorList>
            <person name="Sakamoto M."/>
            <person name="Ikeyama N."/>
            <person name="Kunihiro T."/>
            <person name="Iino T."/>
            <person name="Yuki M."/>
            <person name="Ohkuma M."/>
        </authorList>
    </citation>
    <scope>NUCLEOTIDE SEQUENCE [LARGE SCALE GENOMIC DNA]</scope>
    <source>
        <strain evidence="5 6">4NBBH2</strain>
    </source>
</reference>
<dbReference type="Pfam" id="PF01872">
    <property type="entry name" value="RibD_C"/>
    <property type="match status" value="1"/>
</dbReference>
<dbReference type="GO" id="GO:0008703">
    <property type="term" value="F:5-amino-6-(5-phosphoribosylamino)uracil reductase activity"/>
    <property type="evidence" value="ECO:0007669"/>
    <property type="project" value="InterPro"/>
</dbReference>
<dbReference type="Gene3D" id="3.40.430.10">
    <property type="entry name" value="Dihydrofolate Reductase, subunit A"/>
    <property type="match status" value="1"/>
</dbReference>
<gene>
    <name evidence="5" type="ORF">MESMUL_19380</name>
</gene>
<comment type="caution">
    <text evidence="5">The sequence shown here is derived from an EMBL/GenBank/DDBJ whole genome shotgun (WGS) entry which is preliminary data.</text>
</comment>
<dbReference type="OrthoDB" id="9800865at2"/>
<sequence length="219" mass="23996">MATVICHMMASLDGRIDCDMTSHLGSKGYYEALEALKIDTTVEGKVTALHHYASGTYTPIDPTSVGKPEFFKSHDSDKWAVIADTRGTLVWPETDDKNRLCLVSELAPREYLDYLKKNGISYIAVGKKSIDLKEAVRILETEFGSKRIGVVGGGHINGSFLEAGLIDEVSMVYGAGIDGRSSQPTAFEGISESHTVPYKLTLQSVEKVADQSVWIRYTV</sequence>
<accession>A0A388SIP3</accession>
<dbReference type="InterPro" id="IPR024072">
    <property type="entry name" value="DHFR-like_dom_sf"/>
</dbReference>
<dbReference type="RefSeq" id="WP_116270828.1">
    <property type="nucleotide sequence ID" value="NZ_BGZJ01000002.1"/>
</dbReference>
<dbReference type="EMBL" id="BGZJ01000002">
    <property type="protein sequence ID" value="GBO94584.1"/>
    <property type="molecule type" value="Genomic_DNA"/>
</dbReference>
<dbReference type="InterPro" id="IPR050765">
    <property type="entry name" value="Riboflavin_Biosynth_HTPR"/>
</dbReference>
<dbReference type="InterPro" id="IPR002734">
    <property type="entry name" value="RibDG_C"/>
</dbReference>